<accession>A0A1I5EN41</accession>
<dbReference type="OrthoDB" id="9783105at2"/>
<dbReference type="InterPro" id="IPR036291">
    <property type="entry name" value="NAD(P)-bd_dom_sf"/>
</dbReference>
<gene>
    <name evidence="5" type="ORF">SAMN04489757_11031</name>
</gene>
<dbReference type="STRING" id="1527.SAMN04489757_11031"/>
<evidence type="ECO:0000259" key="4">
    <source>
        <dbReference type="Pfam" id="PF02894"/>
    </source>
</evidence>
<keyword evidence="6" id="KW-1185">Reference proteome</keyword>
<dbReference type="Proteomes" id="UP000198806">
    <property type="component" value="Unassembled WGS sequence"/>
</dbReference>
<protein>
    <submittedName>
        <fullName evidence="5">Predicted dehydrogenase</fullName>
    </submittedName>
</protein>
<dbReference type="EMBL" id="FOWD01000010">
    <property type="protein sequence ID" value="SFO12840.1"/>
    <property type="molecule type" value="Genomic_DNA"/>
</dbReference>
<dbReference type="InterPro" id="IPR051317">
    <property type="entry name" value="Gfo/Idh/MocA_oxidoreduct"/>
</dbReference>
<evidence type="ECO:0000256" key="2">
    <source>
        <dbReference type="ARBA" id="ARBA00023002"/>
    </source>
</evidence>
<comment type="similarity">
    <text evidence="1">Belongs to the Gfo/Idh/MocA family.</text>
</comment>
<dbReference type="GO" id="GO:0016491">
    <property type="term" value="F:oxidoreductase activity"/>
    <property type="evidence" value="ECO:0007669"/>
    <property type="project" value="UniProtKB-KW"/>
</dbReference>
<dbReference type="Gene3D" id="3.30.360.10">
    <property type="entry name" value="Dihydrodipicolinate Reductase, domain 2"/>
    <property type="match status" value="1"/>
</dbReference>
<evidence type="ECO:0000313" key="5">
    <source>
        <dbReference type="EMBL" id="SFO12840.1"/>
    </source>
</evidence>
<evidence type="ECO:0000256" key="1">
    <source>
        <dbReference type="ARBA" id="ARBA00010928"/>
    </source>
</evidence>
<dbReference type="RefSeq" id="WP_091685737.1">
    <property type="nucleotide sequence ID" value="NZ_BAABFM010000061.1"/>
</dbReference>
<dbReference type="Pfam" id="PF01408">
    <property type="entry name" value="GFO_IDH_MocA"/>
    <property type="match status" value="1"/>
</dbReference>
<dbReference type="GO" id="GO:0000166">
    <property type="term" value="F:nucleotide binding"/>
    <property type="evidence" value="ECO:0007669"/>
    <property type="project" value="InterPro"/>
</dbReference>
<dbReference type="SUPFAM" id="SSF51735">
    <property type="entry name" value="NAD(P)-binding Rossmann-fold domains"/>
    <property type="match status" value="1"/>
</dbReference>
<dbReference type="PANTHER" id="PTHR43708:SF5">
    <property type="entry name" value="CONSERVED EXPRESSED OXIDOREDUCTASE (EUROFUNG)-RELATED"/>
    <property type="match status" value="1"/>
</dbReference>
<dbReference type="InterPro" id="IPR004104">
    <property type="entry name" value="Gfo/Idh/MocA-like_OxRdtase_C"/>
</dbReference>
<organism evidence="5 6">
    <name type="scientific">Anaerocolumna aminovalerica</name>
    <dbReference type="NCBI Taxonomy" id="1527"/>
    <lineage>
        <taxon>Bacteria</taxon>
        <taxon>Bacillati</taxon>
        <taxon>Bacillota</taxon>
        <taxon>Clostridia</taxon>
        <taxon>Lachnospirales</taxon>
        <taxon>Lachnospiraceae</taxon>
        <taxon>Anaerocolumna</taxon>
    </lineage>
</organism>
<dbReference type="PANTHER" id="PTHR43708">
    <property type="entry name" value="CONSERVED EXPRESSED OXIDOREDUCTASE (EUROFUNG)"/>
    <property type="match status" value="1"/>
</dbReference>
<keyword evidence="2" id="KW-0560">Oxidoreductase</keyword>
<evidence type="ECO:0000259" key="3">
    <source>
        <dbReference type="Pfam" id="PF01408"/>
    </source>
</evidence>
<reference evidence="5 6" key="1">
    <citation type="submission" date="2016-10" db="EMBL/GenBank/DDBJ databases">
        <authorList>
            <person name="de Groot N.N."/>
        </authorList>
    </citation>
    <scope>NUCLEOTIDE SEQUENCE [LARGE SCALE GENOMIC DNA]</scope>
    <source>
        <strain evidence="5 6">DSM 1283</strain>
    </source>
</reference>
<dbReference type="AlphaFoldDB" id="A0A1I5EN41"/>
<evidence type="ECO:0000313" key="6">
    <source>
        <dbReference type="Proteomes" id="UP000198806"/>
    </source>
</evidence>
<sequence>MAKVINVGIAGFGMSGQIFQAAFLHVHNNFNIKKVFERKSSKSKEQYPYVKVVSTFEELLTEDIDLIVISTPNKLHYSMAKQALEAGKNVIVEKPLCIYPEEAEELIQTAEEKGVLLSVYQNRRWDGGFLTAKKLIEEGRLGEVVDYEAHFDRFVKGKSAKEWKETGEAGVGVLYDLGVHIIDQAVCLFGMPKEVYADIRSQREETLGDDNFQVYLYYDKMKAVLSASQLVKEVGPHIVVHGTKGSFVKYGMDVQEEKLKAGELPVGDDWGKDEEENWGILNTEADGVNYRGRIETERGNYHKFYDNIYGVLTGERELEVKPEQAKDVLRILKAAKESVEKGRRIKL</sequence>
<dbReference type="InterPro" id="IPR000683">
    <property type="entry name" value="Gfo/Idh/MocA-like_OxRdtase_N"/>
</dbReference>
<dbReference type="Pfam" id="PF02894">
    <property type="entry name" value="GFO_IDH_MocA_C"/>
    <property type="match status" value="1"/>
</dbReference>
<proteinExistence type="inferred from homology"/>
<name>A0A1I5EN41_9FIRM</name>
<dbReference type="Gene3D" id="3.40.50.720">
    <property type="entry name" value="NAD(P)-binding Rossmann-like Domain"/>
    <property type="match status" value="1"/>
</dbReference>
<feature type="domain" description="Gfo/Idh/MocA-like oxidoreductase C-terminal" evidence="4">
    <location>
        <begin position="133"/>
        <end position="347"/>
    </location>
</feature>
<feature type="domain" description="Gfo/Idh/MocA-like oxidoreductase N-terminal" evidence="3">
    <location>
        <begin position="5"/>
        <end position="120"/>
    </location>
</feature>